<protein>
    <submittedName>
        <fullName evidence="1">Transposase</fullName>
    </submittedName>
</protein>
<sequence length="114" mass="13252">MLFDAKDLDSCIAELSFNTTMQPHTRQNAQRNGLNVTGGTLFPIQPTVQTLYFHLFGPLKRHLGDKKFEDEDKLIGEVRDWFSKLDANFFTQGIYLLFPQWRKCIALHGDYIEK</sequence>
<gene>
    <name evidence="1" type="ORF">PoB_002091900</name>
</gene>
<accession>A0AAV3ZJ41</accession>
<name>A0AAV3ZJ41_9GAST</name>
<reference evidence="1 2" key="1">
    <citation type="journal article" date="2021" name="Elife">
        <title>Chloroplast acquisition without the gene transfer in kleptoplastic sea slugs, Plakobranchus ocellatus.</title>
        <authorList>
            <person name="Maeda T."/>
            <person name="Takahashi S."/>
            <person name="Yoshida T."/>
            <person name="Shimamura S."/>
            <person name="Takaki Y."/>
            <person name="Nagai Y."/>
            <person name="Toyoda A."/>
            <person name="Suzuki Y."/>
            <person name="Arimoto A."/>
            <person name="Ishii H."/>
            <person name="Satoh N."/>
            <person name="Nishiyama T."/>
            <person name="Hasebe M."/>
            <person name="Maruyama T."/>
            <person name="Minagawa J."/>
            <person name="Obokata J."/>
            <person name="Shigenobu S."/>
        </authorList>
    </citation>
    <scope>NUCLEOTIDE SEQUENCE [LARGE SCALE GENOMIC DNA]</scope>
</reference>
<comment type="caution">
    <text evidence="1">The sequence shown here is derived from an EMBL/GenBank/DDBJ whole genome shotgun (WGS) entry which is preliminary data.</text>
</comment>
<dbReference type="AlphaFoldDB" id="A0AAV3ZJ41"/>
<dbReference type="Proteomes" id="UP000735302">
    <property type="component" value="Unassembled WGS sequence"/>
</dbReference>
<dbReference type="InterPro" id="IPR036397">
    <property type="entry name" value="RNaseH_sf"/>
</dbReference>
<dbReference type="Gene3D" id="3.30.420.10">
    <property type="entry name" value="Ribonuclease H-like superfamily/Ribonuclease H"/>
    <property type="match status" value="1"/>
</dbReference>
<dbReference type="InterPro" id="IPR052709">
    <property type="entry name" value="Transposase-MT_Hybrid"/>
</dbReference>
<organism evidence="1 2">
    <name type="scientific">Plakobranchus ocellatus</name>
    <dbReference type="NCBI Taxonomy" id="259542"/>
    <lineage>
        <taxon>Eukaryota</taxon>
        <taxon>Metazoa</taxon>
        <taxon>Spiralia</taxon>
        <taxon>Lophotrochozoa</taxon>
        <taxon>Mollusca</taxon>
        <taxon>Gastropoda</taxon>
        <taxon>Heterobranchia</taxon>
        <taxon>Euthyneura</taxon>
        <taxon>Panpulmonata</taxon>
        <taxon>Sacoglossa</taxon>
        <taxon>Placobranchoidea</taxon>
        <taxon>Plakobranchidae</taxon>
        <taxon>Plakobranchus</taxon>
    </lineage>
</organism>
<dbReference type="GO" id="GO:0003676">
    <property type="term" value="F:nucleic acid binding"/>
    <property type="evidence" value="ECO:0007669"/>
    <property type="project" value="InterPro"/>
</dbReference>
<proteinExistence type="predicted"/>
<dbReference type="PANTHER" id="PTHR46060:SF3">
    <property type="entry name" value="PROTEIN GVQW3"/>
    <property type="match status" value="1"/>
</dbReference>
<dbReference type="PANTHER" id="PTHR46060">
    <property type="entry name" value="MARINER MOS1 TRANSPOSASE-LIKE PROTEIN"/>
    <property type="match status" value="1"/>
</dbReference>
<dbReference type="EMBL" id="BLXT01002453">
    <property type="protein sequence ID" value="GFN94413.1"/>
    <property type="molecule type" value="Genomic_DNA"/>
</dbReference>
<evidence type="ECO:0000313" key="1">
    <source>
        <dbReference type="EMBL" id="GFN94413.1"/>
    </source>
</evidence>
<evidence type="ECO:0000313" key="2">
    <source>
        <dbReference type="Proteomes" id="UP000735302"/>
    </source>
</evidence>
<keyword evidence="2" id="KW-1185">Reference proteome</keyword>